<dbReference type="InterPro" id="IPR027417">
    <property type="entry name" value="P-loop_NTPase"/>
</dbReference>
<dbReference type="Proteomes" id="UP000190460">
    <property type="component" value="Unassembled WGS sequence"/>
</dbReference>
<protein>
    <submittedName>
        <fullName evidence="1">Sulfotransferase</fullName>
    </submittedName>
</protein>
<evidence type="ECO:0000313" key="1">
    <source>
        <dbReference type="EMBL" id="SKA92058.1"/>
    </source>
</evidence>
<accession>A0A1T4XSF0</accession>
<dbReference type="SUPFAM" id="SSF52540">
    <property type="entry name" value="P-loop containing nucleoside triphosphate hydrolases"/>
    <property type="match status" value="1"/>
</dbReference>
<keyword evidence="1" id="KW-0808">Transferase</keyword>
<dbReference type="STRING" id="92487.SAMN02745130_03343"/>
<gene>
    <name evidence="1" type="ORF">SAMN02745130_03343</name>
</gene>
<dbReference type="Gene3D" id="3.40.50.300">
    <property type="entry name" value="P-loop containing nucleotide triphosphate hydrolases"/>
    <property type="match status" value="1"/>
</dbReference>
<sequence>MTLNQQLLCVTGLPRAGSTLLCQLLGMHPAIASSGHSSPLLSALGQLRHHLSDNTFLLAQLDVDFPQAYGRLLNAFRGFMQGWFAETAQPVVVDKNRGWLNQLDLAVLLEPQCRMLVCVRELGQIIGSIEAQHQQTLLLDFPDHLAGQSRYGRANKLMGDSGVVGEPLQAIAAMQDMPPALQQRVYYVVFEHLLHDPVAVMGDIFQWMGLEPWLIDPQQLPVKPHESDSHYRYKYRHATQSRLQPVPPHTTPARIQQELYTHFDWFYATFYPGLTASRSH</sequence>
<dbReference type="GO" id="GO:0016740">
    <property type="term" value="F:transferase activity"/>
    <property type="evidence" value="ECO:0007669"/>
    <property type="project" value="UniProtKB-KW"/>
</dbReference>
<dbReference type="Pfam" id="PF13469">
    <property type="entry name" value="Sulfotransfer_3"/>
    <property type="match status" value="1"/>
</dbReference>
<keyword evidence="2" id="KW-1185">Reference proteome</keyword>
<dbReference type="AlphaFoldDB" id="A0A1T4XSF0"/>
<organism evidence="1 2">
    <name type="scientific">Thiothrix eikelboomii</name>
    <dbReference type="NCBI Taxonomy" id="92487"/>
    <lineage>
        <taxon>Bacteria</taxon>
        <taxon>Pseudomonadati</taxon>
        <taxon>Pseudomonadota</taxon>
        <taxon>Gammaproteobacteria</taxon>
        <taxon>Thiotrichales</taxon>
        <taxon>Thiotrichaceae</taxon>
        <taxon>Thiothrix</taxon>
    </lineage>
</organism>
<evidence type="ECO:0000313" key="2">
    <source>
        <dbReference type="Proteomes" id="UP000190460"/>
    </source>
</evidence>
<name>A0A1T4XSF0_9GAMM</name>
<reference evidence="2" key="1">
    <citation type="submission" date="2017-02" db="EMBL/GenBank/DDBJ databases">
        <authorList>
            <person name="Varghese N."/>
            <person name="Submissions S."/>
        </authorList>
    </citation>
    <scope>NUCLEOTIDE SEQUENCE [LARGE SCALE GENOMIC DNA]</scope>
    <source>
        <strain evidence="2">ATCC 49788</strain>
    </source>
</reference>
<dbReference type="OrthoDB" id="9766687at2"/>
<dbReference type="EMBL" id="FUYB01000021">
    <property type="protein sequence ID" value="SKA92058.1"/>
    <property type="molecule type" value="Genomic_DNA"/>
</dbReference>
<proteinExistence type="predicted"/>